<dbReference type="InterPro" id="IPR003489">
    <property type="entry name" value="RHF/RaiA"/>
</dbReference>
<evidence type="ECO:0000313" key="1">
    <source>
        <dbReference type="EMBL" id="MFD1631440.1"/>
    </source>
</evidence>
<accession>A0ABW4IFB3</accession>
<dbReference type="Gene3D" id="3.30.160.100">
    <property type="entry name" value="Ribosome hibernation promotion factor-like"/>
    <property type="match status" value="1"/>
</dbReference>
<gene>
    <name evidence="1" type="ORF">ACFSAH_16320</name>
</gene>
<dbReference type="SUPFAM" id="SSF69754">
    <property type="entry name" value="Ribosome binding protein Y (YfiA homologue)"/>
    <property type="match status" value="1"/>
</dbReference>
<dbReference type="InterPro" id="IPR036567">
    <property type="entry name" value="RHF-like"/>
</dbReference>
<comment type="caution">
    <text evidence="1">The sequence shown here is derived from an EMBL/GenBank/DDBJ whole genome shotgun (WGS) entry which is preliminary data.</text>
</comment>
<protein>
    <submittedName>
        <fullName evidence="1">HPF/RaiA family ribosome-associated protein</fullName>
    </submittedName>
</protein>
<organism evidence="1 2">
    <name type="scientific">Pseudopedobacter beijingensis</name>
    <dbReference type="NCBI Taxonomy" id="1207056"/>
    <lineage>
        <taxon>Bacteria</taxon>
        <taxon>Pseudomonadati</taxon>
        <taxon>Bacteroidota</taxon>
        <taxon>Sphingobacteriia</taxon>
        <taxon>Sphingobacteriales</taxon>
        <taxon>Sphingobacteriaceae</taxon>
        <taxon>Pseudopedobacter</taxon>
    </lineage>
</organism>
<name>A0ABW4IFB3_9SPHI</name>
<dbReference type="Proteomes" id="UP001597118">
    <property type="component" value="Unassembled WGS sequence"/>
</dbReference>
<dbReference type="EMBL" id="JBHUDG010000047">
    <property type="protein sequence ID" value="MFD1631440.1"/>
    <property type="molecule type" value="Genomic_DNA"/>
</dbReference>
<proteinExistence type="predicted"/>
<dbReference type="RefSeq" id="WP_379663808.1">
    <property type="nucleotide sequence ID" value="NZ_JBHUDG010000047.1"/>
</dbReference>
<reference evidence="2" key="1">
    <citation type="journal article" date="2019" name="Int. J. Syst. Evol. Microbiol.">
        <title>The Global Catalogue of Microorganisms (GCM) 10K type strain sequencing project: providing services to taxonomists for standard genome sequencing and annotation.</title>
        <authorList>
            <consortium name="The Broad Institute Genomics Platform"/>
            <consortium name="The Broad Institute Genome Sequencing Center for Infectious Disease"/>
            <person name="Wu L."/>
            <person name="Ma J."/>
        </authorList>
    </citation>
    <scope>NUCLEOTIDE SEQUENCE [LARGE SCALE GENOMIC DNA]</scope>
    <source>
        <strain evidence="2">CCUG 53762</strain>
    </source>
</reference>
<sequence length="104" mass="11450">MKIQVNTDKNIDGKESLVNYVKSTVEDGLNRFDESITRVDVHLSDDNANKEGTPDKRCLIEVKAESIPPLAVTEVADNLHNAINGAVDKMKKTLTSKLGKLQSK</sequence>
<keyword evidence="2" id="KW-1185">Reference proteome</keyword>
<evidence type="ECO:0000313" key="2">
    <source>
        <dbReference type="Proteomes" id="UP001597118"/>
    </source>
</evidence>
<dbReference type="Pfam" id="PF02482">
    <property type="entry name" value="Ribosomal_S30AE"/>
    <property type="match status" value="1"/>
</dbReference>